<reference evidence="3 5" key="2">
    <citation type="journal article" date="2014" name="BMC Genomics">
        <title>An improved genome release (version Mt4.0) for the model legume Medicago truncatula.</title>
        <authorList>
            <person name="Tang H."/>
            <person name="Krishnakumar V."/>
            <person name="Bidwell S."/>
            <person name="Rosen B."/>
            <person name="Chan A."/>
            <person name="Zhou S."/>
            <person name="Gentzbittel L."/>
            <person name="Childs K.L."/>
            <person name="Yandell M."/>
            <person name="Gundlach H."/>
            <person name="Mayer K.F."/>
            <person name="Schwartz D.C."/>
            <person name="Town C.D."/>
        </authorList>
    </citation>
    <scope>GENOME REANNOTATION</scope>
    <source>
        <strain evidence="4 5">cv. Jemalong A17</strain>
    </source>
</reference>
<dbReference type="GO" id="GO:0043139">
    <property type="term" value="F:5'-3' DNA helicase activity"/>
    <property type="evidence" value="ECO:0007669"/>
    <property type="project" value="UniProtKB-EC"/>
</dbReference>
<dbReference type="STRING" id="3880.G7JD56"/>
<name>G7JD56_MEDTR</name>
<sequence length="255" mass="29437">MASMFDRFCFEAFDRSMRDLMRVEGEENLDKPFEGKVVILGEYFRQILHMVRKGYRLDIMESTINSYILWNSCKVLNSDTPCKYDEDYDIQGDWFISEFLNDKYSGIANHHLYFKGIDQRILIQEMDLVLSHSGFPFKCSRQFPISLYFATTINKNQGQPLSKVGLYLPRQVFTHRQLYVAFTRFKVSSSSSSSFPEVSVWWHLDSSPVPSGVSYSKVEPSITAALRANGIMGRISIRVYGDFNSSEVDKEALNI</sequence>
<keyword evidence="1" id="KW-0378">Hydrolase</keyword>
<dbReference type="EC" id="5.6.2.3" evidence="1"/>
<dbReference type="Proteomes" id="UP000002051">
    <property type="component" value="Chromosome 4"/>
</dbReference>
<dbReference type="GO" id="GO:0016787">
    <property type="term" value="F:hydrolase activity"/>
    <property type="evidence" value="ECO:0007669"/>
    <property type="project" value="UniProtKB-KW"/>
</dbReference>
<dbReference type="GO" id="GO:0006310">
    <property type="term" value="P:DNA recombination"/>
    <property type="evidence" value="ECO:0007669"/>
    <property type="project" value="UniProtKB-KW"/>
</dbReference>
<feature type="domain" description="DNA helicase Pif1-like DEAD-box helicase" evidence="2">
    <location>
        <begin position="2"/>
        <end position="77"/>
    </location>
</feature>
<dbReference type="GO" id="GO:0000723">
    <property type="term" value="P:telomere maintenance"/>
    <property type="evidence" value="ECO:0007669"/>
    <property type="project" value="InterPro"/>
</dbReference>
<dbReference type="PANTHER" id="PTHR10492:SF74">
    <property type="entry name" value="ATP-DEPENDENT DNA HELICASE"/>
    <property type="match status" value="1"/>
</dbReference>
<reference evidence="3 5" key="1">
    <citation type="journal article" date="2011" name="Nature">
        <title>The Medicago genome provides insight into the evolution of rhizobial symbioses.</title>
        <authorList>
            <person name="Young N.D."/>
            <person name="Debelle F."/>
            <person name="Oldroyd G.E."/>
            <person name="Geurts R."/>
            <person name="Cannon S.B."/>
            <person name="Udvardi M.K."/>
            <person name="Benedito V.A."/>
            <person name="Mayer K.F."/>
            <person name="Gouzy J."/>
            <person name="Schoof H."/>
            <person name="Van de Peer Y."/>
            <person name="Proost S."/>
            <person name="Cook D.R."/>
            <person name="Meyers B.C."/>
            <person name="Spannagl M."/>
            <person name="Cheung F."/>
            <person name="De Mita S."/>
            <person name="Krishnakumar V."/>
            <person name="Gundlach H."/>
            <person name="Zhou S."/>
            <person name="Mudge J."/>
            <person name="Bharti A.K."/>
            <person name="Murray J.D."/>
            <person name="Naoumkina M.A."/>
            <person name="Rosen B."/>
            <person name="Silverstein K.A."/>
            <person name="Tang H."/>
            <person name="Rombauts S."/>
            <person name="Zhao P.X."/>
            <person name="Zhou P."/>
            <person name="Barbe V."/>
            <person name="Bardou P."/>
            <person name="Bechner M."/>
            <person name="Bellec A."/>
            <person name="Berger A."/>
            <person name="Berges H."/>
            <person name="Bidwell S."/>
            <person name="Bisseling T."/>
            <person name="Choisne N."/>
            <person name="Couloux A."/>
            <person name="Denny R."/>
            <person name="Deshpande S."/>
            <person name="Dai X."/>
            <person name="Doyle J.J."/>
            <person name="Dudez A.M."/>
            <person name="Farmer A.D."/>
            <person name="Fouteau S."/>
            <person name="Franken C."/>
            <person name="Gibelin C."/>
            <person name="Gish J."/>
            <person name="Goldstein S."/>
            <person name="Gonzalez A.J."/>
            <person name="Green P.J."/>
            <person name="Hallab A."/>
            <person name="Hartog M."/>
            <person name="Hua A."/>
            <person name="Humphray S.J."/>
            <person name="Jeong D.H."/>
            <person name="Jing Y."/>
            <person name="Jocker A."/>
            <person name="Kenton S.M."/>
            <person name="Kim D.J."/>
            <person name="Klee K."/>
            <person name="Lai H."/>
            <person name="Lang C."/>
            <person name="Lin S."/>
            <person name="Macmil S.L."/>
            <person name="Magdelenat G."/>
            <person name="Matthews L."/>
            <person name="McCorrison J."/>
            <person name="Monaghan E.L."/>
            <person name="Mun J.H."/>
            <person name="Najar F.Z."/>
            <person name="Nicholson C."/>
            <person name="Noirot C."/>
            <person name="O'Bleness M."/>
            <person name="Paule C.R."/>
            <person name="Poulain J."/>
            <person name="Prion F."/>
            <person name="Qin B."/>
            <person name="Qu C."/>
            <person name="Retzel E.F."/>
            <person name="Riddle C."/>
            <person name="Sallet E."/>
            <person name="Samain S."/>
            <person name="Samson N."/>
            <person name="Sanders I."/>
            <person name="Saurat O."/>
            <person name="Scarpelli C."/>
            <person name="Schiex T."/>
            <person name="Segurens B."/>
            <person name="Severin A.J."/>
            <person name="Sherrier D.J."/>
            <person name="Shi R."/>
            <person name="Sims S."/>
            <person name="Singer S.R."/>
            <person name="Sinharoy S."/>
            <person name="Sterck L."/>
            <person name="Viollet A."/>
            <person name="Wang B.B."/>
            <person name="Wang K."/>
            <person name="Wang M."/>
            <person name="Wang X."/>
            <person name="Warfsmann J."/>
            <person name="Weissenbach J."/>
            <person name="White D.D."/>
            <person name="White J.D."/>
            <person name="Wiley G.B."/>
            <person name="Wincker P."/>
            <person name="Xing Y."/>
            <person name="Yang L."/>
            <person name="Yao Z."/>
            <person name="Ying F."/>
            <person name="Zhai J."/>
            <person name="Zhou L."/>
            <person name="Zuber A."/>
            <person name="Denarie J."/>
            <person name="Dixon R.A."/>
            <person name="May G.D."/>
            <person name="Schwartz D.C."/>
            <person name="Rogers J."/>
            <person name="Quetier F."/>
            <person name="Town C.D."/>
            <person name="Roe B.A."/>
        </authorList>
    </citation>
    <scope>NUCLEOTIDE SEQUENCE [LARGE SCALE GENOMIC DNA]</scope>
    <source>
        <strain evidence="3">A17</strain>
        <strain evidence="4 5">cv. Jemalong A17</strain>
    </source>
</reference>
<dbReference type="SUPFAM" id="SSF52540">
    <property type="entry name" value="P-loop containing nucleoside triphosphate hydrolases"/>
    <property type="match status" value="1"/>
</dbReference>
<dbReference type="eggNOG" id="KOG0987">
    <property type="taxonomic scope" value="Eukaryota"/>
</dbReference>
<proteinExistence type="inferred from homology"/>
<keyword evidence="1" id="KW-0067">ATP-binding</keyword>
<dbReference type="EnsemblPlants" id="AES92394">
    <property type="protein sequence ID" value="AES92394"/>
    <property type="gene ID" value="MTR_4g129060"/>
</dbReference>
<dbReference type="PaxDb" id="3880-AES92394"/>
<protein>
    <recommendedName>
        <fullName evidence="1">ATP-dependent DNA helicase</fullName>
        <ecNumber evidence="1">5.6.2.3</ecNumber>
    </recommendedName>
</protein>
<dbReference type="InterPro" id="IPR010285">
    <property type="entry name" value="DNA_helicase_pif1-like_DEAD"/>
</dbReference>
<organism evidence="3 5">
    <name type="scientific">Medicago truncatula</name>
    <name type="common">Barrel medic</name>
    <name type="synonym">Medicago tribuloides</name>
    <dbReference type="NCBI Taxonomy" id="3880"/>
    <lineage>
        <taxon>Eukaryota</taxon>
        <taxon>Viridiplantae</taxon>
        <taxon>Streptophyta</taxon>
        <taxon>Embryophyta</taxon>
        <taxon>Tracheophyta</taxon>
        <taxon>Spermatophyta</taxon>
        <taxon>Magnoliopsida</taxon>
        <taxon>eudicotyledons</taxon>
        <taxon>Gunneridae</taxon>
        <taxon>Pentapetalae</taxon>
        <taxon>rosids</taxon>
        <taxon>fabids</taxon>
        <taxon>Fabales</taxon>
        <taxon>Fabaceae</taxon>
        <taxon>Papilionoideae</taxon>
        <taxon>50 kb inversion clade</taxon>
        <taxon>NPAAA clade</taxon>
        <taxon>Hologalegina</taxon>
        <taxon>IRL clade</taxon>
        <taxon>Trifolieae</taxon>
        <taxon>Medicago</taxon>
    </lineage>
</organism>
<evidence type="ECO:0000256" key="1">
    <source>
        <dbReference type="RuleBase" id="RU363044"/>
    </source>
</evidence>
<keyword evidence="5" id="KW-1185">Reference proteome</keyword>
<dbReference type="HOGENOM" id="CLU_1091379_0_0_1"/>
<evidence type="ECO:0000313" key="4">
    <source>
        <dbReference type="EnsemblPlants" id="AES92394"/>
    </source>
</evidence>
<evidence type="ECO:0000313" key="3">
    <source>
        <dbReference type="EMBL" id="AES92394.1"/>
    </source>
</evidence>
<keyword evidence="1" id="KW-0234">DNA repair</keyword>
<keyword evidence="1" id="KW-0233">DNA recombination</keyword>
<accession>G7JD56</accession>
<comment type="catalytic activity">
    <reaction evidence="1">
        <text>ATP + H2O = ADP + phosphate + H(+)</text>
        <dbReference type="Rhea" id="RHEA:13065"/>
        <dbReference type="ChEBI" id="CHEBI:15377"/>
        <dbReference type="ChEBI" id="CHEBI:15378"/>
        <dbReference type="ChEBI" id="CHEBI:30616"/>
        <dbReference type="ChEBI" id="CHEBI:43474"/>
        <dbReference type="ChEBI" id="CHEBI:456216"/>
        <dbReference type="EC" id="5.6.2.3"/>
    </reaction>
</comment>
<dbReference type="GO" id="GO:0005524">
    <property type="term" value="F:ATP binding"/>
    <property type="evidence" value="ECO:0007669"/>
    <property type="project" value="UniProtKB-KW"/>
</dbReference>
<keyword evidence="1" id="KW-0547">Nucleotide-binding</keyword>
<evidence type="ECO:0000313" key="5">
    <source>
        <dbReference type="Proteomes" id="UP000002051"/>
    </source>
</evidence>
<dbReference type="GO" id="GO:0006281">
    <property type="term" value="P:DNA repair"/>
    <property type="evidence" value="ECO:0007669"/>
    <property type="project" value="UniProtKB-KW"/>
</dbReference>
<dbReference type="EMBL" id="CM001220">
    <property type="protein sequence ID" value="AES92394.1"/>
    <property type="molecule type" value="Genomic_DNA"/>
</dbReference>
<dbReference type="InterPro" id="IPR027417">
    <property type="entry name" value="P-loop_NTPase"/>
</dbReference>
<dbReference type="OMA" id="RISIRVY"/>
<gene>
    <name evidence="3" type="ordered locus">MTR_4g129060</name>
</gene>
<dbReference type="PANTHER" id="PTHR10492">
    <property type="match status" value="1"/>
</dbReference>
<dbReference type="AlphaFoldDB" id="G7JD56"/>
<comment type="similarity">
    <text evidence="1">Belongs to the helicase family.</text>
</comment>
<dbReference type="Pfam" id="PF05970">
    <property type="entry name" value="PIF1"/>
    <property type="match status" value="1"/>
</dbReference>
<evidence type="ECO:0000259" key="2">
    <source>
        <dbReference type="Pfam" id="PF05970"/>
    </source>
</evidence>
<reference evidence="4" key="3">
    <citation type="submission" date="2015-04" db="UniProtKB">
        <authorList>
            <consortium name="EnsemblPlants"/>
        </authorList>
    </citation>
    <scope>IDENTIFICATION</scope>
    <source>
        <strain evidence="4">cv. Jemalong A17</strain>
    </source>
</reference>
<keyword evidence="1 3" id="KW-0347">Helicase</keyword>
<comment type="cofactor">
    <cofactor evidence="1">
        <name>Mg(2+)</name>
        <dbReference type="ChEBI" id="CHEBI:18420"/>
    </cofactor>
</comment>
<keyword evidence="1" id="KW-0227">DNA damage</keyword>